<name>A0AAV8Q7U9_ENSVE</name>
<evidence type="ECO:0000256" key="5">
    <source>
        <dbReference type="ARBA" id="ARBA00022692"/>
    </source>
</evidence>
<evidence type="ECO:0000256" key="6">
    <source>
        <dbReference type="ARBA" id="ARBA00022989"/>
    </source>
</evidence>
<evidence type="ECO:0000313" key="11">
    <source>
        <dbReference type="Proteomes" id="UP001222027"/>
    </source>
</evidence>
<keyword evidence="5" id="KW-0812">Transmembrane</keyword>
<protein>
    <recommendedName>
        <fullName evidence="8">CASP-like protein</fullName>
    </recommendedName>
</protein>
<dbReference type="PANTHER" id="PTHR32021:SF0">
    <property type="entry name" value="CASP-LIKE PROTEIN 5B2"/>
    <property type="match status" value="1"/>
</dbReference>
<sequence length="173" mass="18687">MGLSLHSAIRIVDGCGVRVLARGNLEELLRTGQCTLAGASIGAMLSAFGFSNYTAFCYLIASMGLQTLWSFGLLCLDIYDLKFKIDLHILCCLTKNPKDLTVSAQSKVDVSVMCVGLLDLVEHGSAWLTWSAILKYGCVSNSDCLTCGGMLFSRFLLLMFDDDQPSLPGLITA</sequence>
<evidence type="ECO:0000259" key="9">
    <source>
        <dbReference type="Pfam" id="PF04535"/>
    </source>
</evidence>
<keyword evidence="4 8" id="KW-1003">Cell membrane</keyword>
<gene>
    <name evidence="10" type="ORF">OPV22_025440</name>
</gene>
<dbReference type="PANTHER" id="PTHR32021">
    <property type="entry name" value="CASP-LIKE PROTEIN 5B3"/>
    <property type="match status" value="1"/>
</dbReference>
<evidence type="ECO:0000256" key="7">
    <source>
        <dbReference type="ARBA" id="ARBA00023136"/>
    </source>
</evidence>
<dbReference type="AlphaFoldDB" id="A0AAV8Q7U9"/>
<dbReference type="GO" id="GO:0005886">
    <property type="term" value="C:plasma membrane"/>
    <property type="evidence" value="ECO:0007669"/>
    <property type="project" value="UniProtKB-SubCell"/>
</dbReference>
<organism evidence="10 11">
    <name type="scientific">Ensete ventricosum</name>
    <name type="common">Abyssinian banana</name>
    <name type="synonym">Musa ensete</name>
    <dbReference type="NCBI Taxonomy" id="4639"/>
    <lineage>
        <taxon>Eukaryota</taxon>
        <taxon>Viridiplantae</taxon>
        <taxon>Streptophyta</taxon>
        <taxon>Embryophyta</taxon>
        <taxon>Tracheophyta</taxon>
        <taxon>Spermatophyta</taxon>
        <taxon>Magnoliopsida</taxon>
        <taxon>Liliopsida</taxon>
        <taxon>Zingiberales</taxon>
        <taxon>Musaceae</taxon>
        <taxon>Ensete</taxon>
    </lineage>
</organism>
<keyword evidence="11" id="KW-1185">Reference proteome</keyword>
<evidence type="ECO:0000256" key="4">
    <source>
        <dbReference type="ARBA" id="ARBA00022475"/>
    </source>
</evidence>
<dbReference type="InterPro" id="IPR006702">
    <property type="entry name" value="CASP_dom"/>
</dbReference>
<keyword evidence="6" id="KW-1133">Transmembrane helix</keyword>
<evidence type="ECO:0000256" key="3">
    <source>
        <dbReference type="ARBA" id="ARBA00011489"/>
    </source>
</evidence>
<comment type="subcellular location">
    <subcellularLocation>
        <location evidence="1 8">Cell membrane</location>
        <topology evidence="1 8">Multi-pass membrane protein</topology>
    </subcellularLocation>
</comment>
<comment type="caution">
    <text evidence="10">The sequence shown here is derived from an EMBL/GenBank/DDBJ whole genome shotgun (WGS) entry which is preliminary data.</text>
</comment>
<evidence type="ECO:0000256" key="2">
    <source>
        <dbReference type="ARBA" id="ARBA00007651"/>
    </source>
</evidence>
<keyword evidence="7" id="KW-0472">Membrane</keyword>
<dbReference type="InterPro" id="IPR045009">
    <property type="entry name" value="CASPL-5"/>
</dbReference>
<dbReference type="EMBL" id="JAQQAF010000007">
    <property type="protein sequence ID" value="KAJ8471097.1"/>
    <property type="molecule type" value="Genomic_DNA"/>
</dbReference>
<feature type="domain" description="Casparian strip membrane protein" evidence="9">
    <location>
        <begin position="28"/>
        <end position="84"/>
    </location>
</feature>
<proteinExistence type="inferred from homology"/>
<evidence type="ECO:0000313" key="10">
    <source>
        <dbReference type="EMBL" id="KAJ8471097.1"/>
    </source>
</evidence>
<accession>A0AAV8Q7U9</accession>
<comment type="subunit">
    <text evidence="3 8">Homodimer and heterodimers.</text>
</comment>
<reference evidence="10 11" key="1">
    <citation type="submission" date="2022-12" db="EMBL/GenBank/DDBJ databases">
        <title>Chromosome-scale assembly of the Ensete ventricosum genome.</title>
        <authorList>
            <person name="Dussert Y."/>
            <person name="Stocks J."/>
            <person name="Wendawek A."/>
            <person name="Woldeyes F."/>
            <person name="Nichols R.A."/>
            <person name="Borrell J.S."/>
        </authorList>
    </citation>
    <scope>NUCLEOTIDE SEQUENCE [LARGE SCALE GENOMIC DNA]</scope>
    <source>
        <strain evidence="11">cv. Maze</strain>
        <tissue evidence="10">Seeds</tissue>
    </source>
</reference>
<dbReference type="Pfam" id="PF04535">
    <property type="entry name" value="CASP_dom"/>
    <property type="match status" value="1"/>
</dbReference>
<evidence type="ECO:0000256" key="8">
    <source>
        <dbReference type="RuleBase" id="RU361233"/>
    </source>
</evidence>
<comment type="similarity">
    <text evidence="2 8">Belongs to the Casparian strip membrane proteins (CASP) family.</text>
</comment>
<evidence type="ECO:0000256" key="1">
    <source>
        <dbReference type="ARBA" id="ARBA00004651"/>
    </source>
</evidence>
<dbReference type="Proteomes" id="UP001222027">
    <property type="component" value="Unassembled WGS sequence"/>
</dbReference>